<proteinExistence type="predicted"/>
<sequence>MFKVVFTAGDPGWSTPLPAAHSERIDVTLFERVSLDELRDETTEVGEFGTLRAAYGAAHRWPLDAHGSDLDRYDEDLRSTYILARDRSGSLLAGQRATALRTTVAETLSMSMWQHAVERESVAAQLARQYFRVREIDELAERGLVWDLTRMLTTQSVDPRATERKDLLLAQAALVDTFRVVGARAGSGSLLITVVTPEAKRFLDRLMPDNEVLLRGSIGPEEPESFLLTMRVDDSHQAQLADARDRIERLLDRVDPAGAARPPAPAAT</sequence>
<accession>A0ABZ1IDQ1</accession>
<dbReference type="RefSeq" id="WP_326835403.1">
    <property type="nucleotide sequence ID" value="NZ_CP142149.1"/>
</dbReference>
<gene>
    <name evidence="1" type="ORF">VSH64_10810</name>
</gene>
<protein>
    <recommendedName>
        <fullName evidence="3">ESX secretion-associated protein EspG</fullName>
    </recommendedName>
</protein>
<reference evidence="1 2" key="1">
    <citation type="journal article" date="2015" name="Int. J. Syst. Evol. Microbiol.">
        <title>Amycolatopsis rhabdoformis sp. nov., an actinomycete isolated from a tropical forest soil.</title>
        <authorList>
            <person name="Souza W.R."/>
            <person name="Silva R.E."/>
            <person name="Goodfellow M."/>
            <person name="Busarakam K."/>
            <person name="Figueiro F.S."/>
            <person name="Ferreira D."/>
            <person name="Rodrigues-Filho E."/>
            <person name="Moraes L.A.B."/>
            <person name="Zucchi T.D."/>
        </authorList>
    </citation>
    <scope>NUCLEOTIDE SEQUENCE [LARGE SCALE GENOMIC DNA]</scope>
    <source>
        <strain evidence="1 2">NCIMB 14900</strain>
    </source>
</reference>
<dbReference type="EMBL" id="CP142149">
    <property type="protein sequence ID" value="WSE32596.1"/>
    <property type="molecule type" value="Genomic_DNA"/>
</dbReference>
<evidence type="ECO:0008006" key="3">
    <source>
        <dbReference type="Google" id="ProtNLM"/>
    </source>
</evidence>
<organism evidence="1 2">
    <name type="scientific">Amycolatopsis rhabdoformis</name>
    <dbReference type="NCBI Taxonomy" id="1448059"/>
    <lineage>
        <taxon>Bacteria</taxon>
        <taxon>Bacillati</taxon>
        <taxon>Actinomycetota</taxon>
        <taxon>Actinomycetes</taxon>
        <taxon>Pseudonocardiales</taxon>
        <taxon>Pseudonocardiaceae</taxon>
        <taxon>Amycolatopsis</taxon>
    </lineage>
</organism>
<evidence type="ECO:0000313" key="2">
    <source>
        <dbReference type="Proteomes" id="UP001330812"/>
    </source>
</evidence>
<keyword evidence="2" id="KW-1185">Reference proteome</keyword>
<dbReference type="Proteomes" id="UP001330812">
    <property type="component" value="Chromosome"/>
</dbReference>
<evidence type="ECO:0000313" key="1">
    <source>
        <dbReference type="EMBL" id="WSE32596.1"/>
    </source>
</evidence>
<name>A0ABZ1IDQ1_9PSEU</name>